<dbReference type="AlphaFoldDB" id="A0A1R2BKT9"/>
<feature type="region of interest" description="Disordered" evidence="1">
    <location>
        <begin position="36"/>
        <end position="56"/>
    </location>
</feature>
<dbReference type="OrthoDB" id="323194at2759"/>
<accession>A0A1R2BKT9</accession>
<organism evidence="2 3">
    <name type="scientific">Stentor coeruleus</name>
    <dbReference type="NCBI Taxonomy" id="5963"/>
    <lineage>
        <taxon>Eukaryota</taxon>
        <taxon>Sar</taxon>
        <taxon>Alveolata</taxon>
        <taxon>Ciliophora</taxon>
        <taxon>Postciliodesmatophora</taxon>
        <taxon>Heterotrichea</taxon>
        <taxon>Heterotrichida</taxon>
        <taxon>Stentoridae</taxon>
        <taxon>Stentor</taxon>
    </lineage>
</organism>
<sequence>MQLRYRSSRDLFNLEASHTEIITDFKELECSTPAKRVMFSPEPSQKKRRNKKSNQTALSGVLGLASLISDRDLEDKKLPEHWFQQYPLSTNNTWDYLPTGIPLQGKSLLSASFDVYYQDRNPLK</sequence>
<reference evidence="2 3" key="1">
    <citation type="submission" date="2016-11" db="EMBL/GenBank/DDBJ databases">
        <title>The macronuclear genome of Stentor coeruleus: a giant cell with tiny introns.</title>
        <authorList>
            <person name="Slabodnick M."/>
            <person name="Ruby J.G."/>
            <person name="Reiff S.B."/>
            <person name="Swart E.C."/>
            <person name="Gosai S."/>
            <person name="Prabakaran S."/>
            <person name="Witkowska E."/>
            <person name="Larue G.E."/>
            <person name="Fisher S."/>
            <person name="Freeman R.M."/>
            <person name="Gunawardena J."/>
            <person name="Chu W."/>
            <person name="Stover N.A."/>
            <person name="Gregory B.D."/>
            <person name="Nowacki M."/>
            <person name="Derisi J."/>
            <person name="Roy S.W."/>
            <person name="Marshall W.F."/>
            <person name="Sood P."/>
        </authorList>
    </citation>
    <scope>NUCLEOTIDE SEQUENCE [LARGE SCALE GENOMIC DNA]</scope>
    <source>
        <strain evidence="2">WM001</strain>
    </source>
</reference>
<evidence type="ECO:0000256" key="1">
    <source>
        <dbReference type="SAM" id="MobiDB-lite"/>
    </source>
</evidence>
<proteinExistence type="predicted"/>
<comment type="caution">
    <text evidence="2">The sequence shown here is derived from an EMBL/GenBank/DDBJ whole genome shotgun (WGS) entry which is preliminary data.</text>
</comment>
<dbReference type="EMBL" id="MPUH01000578">
    <property type="protein sequence ID" value="OMJ77383.1"/>
    <property type="molecule type" value="Genomic_DNA"/>
</dbReference>
<evidence type="ECO:0000313" key="3">
    <source>
        <dbReference type="Proteomes" id="UP000187209"/>
    </source>
</evidence>
<gene>
    <name evidence="2" type="ORF">SteCoe_23027</name>
</gene>
<name>A0A1R2BKT9_9CILI</name>
<protein>
    <submittedName>
        <fullName evidence="2">Uncharacterized protein</fullName>
    </submittedName>
</protein>
<dbReference type="Proteomes" id="UP000187209">
    <property type="component" value="Unassembled WGS sequence"/>
</dbReference>
<keyword evidence="3" id="KW-1185">Reference proteome</keyword>
<evidence type="ECO:0000313" key="2">
    <source>
        <dbReference type="EMBL" id="OMJ77383.1"/>
    </source>
</evidence>